<gene>
    <name evidence="2" type="ORF">CDPV99-287</name>
</gene>
<evidence type="ECO:0000313" key="2">
    <source>
        <dbReference type="EMBL" id="WHV01403.1"/>
    </source>
</evidence>
<organism evidence="2">
    <name type="scientific">Condorpox virus</name>
    <dbReference type="NCBI Taxonomy" id="3049970"/>
    <lineage>
        <taxon>Viruses</taxon>
        <taxon>Varidnaviria</taxon>
        <taxon>Bamfordvirae</taxon>
        <taxon>Nucleocytoviricota</taxon>
        <taxon>Pokkesviricetes</taxon>
        <taxon>Chitovirales</taxon>
        <taxon>Poxviridae</taxon>
        <taxon>Chordopoxvirinae</taxon>
        <taxon>Avipoxvirus</taxon>
    </lineage>
</organism>
<name>A0AAT9UP15_9POXV</name>
<evidence type="ECO:0000259" key="1">
    <source>
        <dbReference type="Pfam" id="PF00048"/>
    </source>
</evidence>
<dbReference type="Pfam" id="PF00048">
    <property type="entry name" value="IL8"/>
    <property type="match status" value="1"/>
</dbReference>
<sequence>MYNSTIERLLFVYILLHHNILDGEAICCNQYSRNQVNKDDIAIIRYSSCKCKFGPAVIFRMINGKEICILEDATWLPSVLDYMNARWLSCENEGIVISNFLLEEQIIPYDNQ</sequence>
<dbReference type="GO" id="GO:0006955">
    <property type="term" value="P:immune response"/>
    <property type="evidence" value="ECO:0007669"/>
    <property type="project" value="InterPro"/>
</dbReference>
<accession>A0AAT9UP15</accession>
<reference evidence="2" key="1">
    <citation type="submission" date="2023-04" db="EMBL/GenBank/DDBJ databases">
        <title>Genomic characterization of avipoxvirus isolates from Andean condor (Vultur gryphus).</title>
        <authorList>
            <person name="Butt S.L."/>
            <person name="Do Nascimento G.M."/>
            <person name="Tripathy D.N."/>
            <person name="Diel D.G."/>
        </authorList>
    </citation>
    <scope>NUCLEOTIDE SEQUENCE</scope>
    <source>
        <strain evidence="2">CDPV99</strain>
    </source>
</reference>
<dbReference type="InterPro" id="IPR001811">
    <property type="entry name" value="Chemokine_IL8-like_dom"/>
</dbReference>
<feature type="domain" description="Chemokine interleukin-8-like" evidence="1">
    <location>
        <begin position="27"/>
        <end position="79"/>
    </location>
</feature>
<dbReference type="SUPFAM" id="SSF54117">
    <property type="entry name" value="Interleukin 8-like chemokines"/>
    <property type="match status" value="1"/>
</dbReference>
<dbReference type="GO" id="GO:0008009">
    <property type="term" value="F:chemokine activity"/>
    <property type="evidence" value="ECO:0007669"/>
    <property type="project" value="InterPro"/>
</dbReference>
<dbReference type="Gene3D" id="2.40.50.40">
    <property type="match status" value="1"/>
</dbReference>
<dbReference type="GO" id="GO:0005576">
    <property type="term" value="C:extracellular region"/>
    <property type="evidence" value="ECO:0007669"/>
    <property type="project" value="InterPro"/>
</dbReference>
<proteinExistence type="predicted"/>
<dbReference type="InterPro" id="IPR036048">
    <property type="entry name" value="Interleukin_8-like_sf"/>
</dbReference>
<protein>
    <submittedName>
        <fullName evidence="2">CC chemokine-like protein</fullName>
    </submittedName>
</protein>
<dbReference type="EMBL" id="OQ865376">
    <property type="protein sequence ID" value="WHV01403.1"/>
    <property type="molecule type" value="Genomic_DNA"/>
</dbReference>